<dbReference type="OrthoDB" id="300289at2759"/>
<dbReference type="GeneID" id="39983846"/>
<feature type="domain" description="VPS9" evidence="2">
    <location>
        <begin position="344"/>
        <end position="523"/>
    </location>
</feature>
<protein>
    <submittedName>
        <fullName evidence="3">Putative MCAK-like kinesin</fullName>
    </submittedName>
</protein>
<evidence type="ECO:0000259" key="2">
    <source>
        <dbReference type="PROSITE" id="PS51205"/>
    </source>
</evidence>
<accession>A0A1X0P117</accession>
<dbReference type="InterPro" id="IPR045046">
    <property type="entry name" value="Vps9-like"/>
</dbReference>
<dbReference type="SUPFAM" id="SSF109993">
    <property type="entry name" value="VPS9 domain"/>
    <property type="match status" value="1"/>
</dbReference>
<feature type="region of interest" description="Disordered" evidence="1">
    <location>
        <begin position="418"/>
        <end position="454"/>
    </location>
</feature>
<dbReference type="AlphaFoldDB" id="A0A1X0P117"/>
<dbReference type="GO" id="GO:0005829">
    <property type="term" value="C:cytosol"/>
    <property type="evidence" value="ECO:0007669"/>
    <property type="project" value="TreeGrafter"/>
</dbReference>
<feature type="region of interest" description="Disordered" evidence="1">
    <location>
        <begin position="521"/>
        <end position="562"/>
    </location>
</feature>
<proteinExistence type="predicted"/>
<dbReference type="PROSITE" id="PS51205">
    <property type="entry name" value="VPS9"/>
    <property type="match status" value="1"/>
</dbReference>
<dbReference type="GO" id="GO:0016192">
    <property type="term" value="P:vesicle-mediated transport"/>
    <property type="evidence" value="ECO:0007669"/>
    <property type="project" value="InterPro"/>
</dbReference>
<feature type="compositionally biased region" description="Low complexity" evidence="1">
    <location>
        <begin position="201"/>
        <end position="213"/>
    </location>
</feature>
<evidence type="ECO:0000256" key="1">
    <source>
        <dbReference type="SAM" id="MobiDB-lite"/>
    </source>
</evidence>
<evidence type="ECO:0000313" key="3">
    <source>
        <dbReference type="EMBL" id="ORC90403.1"/>
    </source>
</evidence>
<feature type="region of interest" description="Disordered" evidence="1">
    <location>
        <begin position="196"/>
        <end position="232"/>
    </location>
</feature>
<dbReference type="RefSeq" id="XP_028884469.1">
    <property type="nucleotide sequence ID" value="XM_029024066.1"/>
</dbReference>
<dbReference type="InterPro" id="IPR003123">
    <property type="entry name" value="VPS9"/>
</dbReference>
<dbReference type="EMBL" id="NBCO01000008">
    <property type="protein sequence ID" value="ORC90403.1"/>
    <property type="molecule type" value="Genomic_DNA"/>
</dbReference>
<sequence length="658" mass="74722">MSVKEEAANVKDELEHNAFLISIRPGGILHDYVEKGPAEVLCVPRESFLKSSGLEPYLLLPPLSSSSLSPSSGVCLIVDGSMRLLTPEQHAEVARILREHFLYYHTLHFKGVASAAFTTLRGQQGEFASNLQSVSRYGRIGSSAVICDSAPLMDRDDPDLPDFHPCKMHIFFIQEPLMDKQEMQNTLTALKRAILPPTPTPQQKQQPKQQQQQRTTLSSDVTVSGNSSLTSDRFSRENITKYRRSVAADYDVHYGEFQEYMEMPICVPLAKTLSNFVETIQQREIPPLTNADVKRAIKVCMDHCNRIPMLARDEGKQRIALEGFERYIMTKLYWRAFDVDSEDQQQNARLTAKLRQLSPILQATQLDALPAVEKSNTWNEAIFELEGMNYFKSPHEKLRCVVRASRLLSTAIHTALSAEGKKPHGSEKESNSRRNSGSRKDNHPHTSSNNHNSGDAVAFGADEFLPCFMLLVLRASPRNYYLNLQYVKRFRNETLMTHEESYCLANMESAAEFWLTYNETPQHERRETKQKQEKQHQEKQEKEKQNPPSIDDLFPASPDGSPIVAQEVNMGSSSQLGFVLDDKMENHAGEDTGSDTKVFGQFTNKEVINVAHLLLEEQKSFEELTVLELRAIVAEARILLAEKQDRRERSHREEPQSE</sequence>
<dbReference type="VEuPathDB" id="TriTrypDB:TM35_000082010"/>
<dbReference type="STRING" id="67003.A0A1X0P117"/>
<feature type="compositionally biased region" description="Basic and acidic residues" evidence="1">
    <location>
        <begin position="521"/>
        <end position="545"/>
    </location>
</feature>
<dbReference type="GO" id="GO:0005085">
    <property type="term" value="F:guanyl-nucleotide exchange factor activity"/>
    <property type="evidence" value="ECO:0007669"/>
    <property type="project" value="InterPro"/>
</dbReference>
<dbReference type="Proteomes" id="UP000192257">
    <property type="component" value="Unassembled WGS sequence"/>
</dbReference>
<comment type="caution">
    <text evidence="3">The sequence shown here is derived from an EMBL/GenBank/DDBJ whole genome shotgun (WGS) entry which is preliminary data.</text>
</comment>
<gene>
    <name evidence="3" type="ORF">TM35_000082010</name>
</gene>
<dbReference type="GO" id="GO:0031267">
    <property type="term" value="F:small GTPase binding"/>
    <property type="evidence" value="ECO:0007669"/>
    <property type="project" value="TreeGrafter"/>
</dbReference>
<name>A0A1X0P117_9TRYP</name>
<keyword evidence="4" id="KW-1185">Reference proteome</keyword>
<dbReference type="PANTHER" id="PTHR23101:SF25">
    <property type="entry name" value="GTPASE-ACTIVATING PROTEIN AND VPS9 DOMAIN-CONTAINING PROTEIN 1"/>
    <property type="match status" value="1"/>
</dbReference>
<dbReference type="SMART" id="SM00167">
    <property type="entry name" value="VPS9"/>
    <property type="match status" value="1"/>
</dbReference>
<dbReference type="InterPro" id="IPR037191">
    <property type="entry name" value="VPS9_dom_sf"/>
</dbReference>
<dbReference type="PANTHER" id="PTHR23101">
    <property type="entry name" value="RAB GDP/GTP EXCHANGE FACTOR"/>
    <property type="match status" value="1"/>
</dbReference>
<feature type="compositionally biased region" description="Polar residues" evidence="1">
    <location>
        <begin position="214"/>
        <end position="232"/>
    </location>
</feature>
<evidence type="ECO:0000313" key="4">
    <source>
        <dbReference type="Proteomes" id="UP000192257"/>
    </source>
</evidence>
<dbReference type="Pfam" id="PF02204">
    <property type="entry name" value="VPS9"/>
    <property type="match status" value="1"/>
</dbReference>
<dbReference type="GO" id="GO:0030139">
    <property type="term" value="C:endocytic vesicle"/>
    <property type="evidence" value="ECO:0007669"/>
    <property type="project" value="TreeGrafter"/>
</dbReference>
<feature type="compositionally biased region" description="Basic and acidic residues" evidence="1">
    <location>
        <begin position="419"/>
        <end position="444"/>
    </location>
</feature>
<dbReference type="Gene3D" id="1.20.1050.80">
    <property type="entry name" value="VPS9 domain"/>
    <property type="match status" value="1"/>
</dbReference>
<organism evidence="3 4">
    <name type="scientific">Trypanosoma theileri</name>
    <dbReference type="NCBI Taxonomy" id="67003"/>
    <lineage>
        <taxon>Eukaryota</taxon>
        <taxon>Discoba</taxon>
        <taxon>Euglenozoa</taxon>
        <taxon>Kinetoplastea</taxon>
        <taxon>Metakinetoplastina</taxon>
        <taxon>Trypanosomatida</taxon>
        <taxon>Trypanosomatidae</taxon>
        <taxon>Trypanosoma</taxon>
    </lineage>
</organism>
<reference evidence="3 4" key="1">
    <citation type="submission" date="2017-03" db="EMBL/GenBank/DDBJ databases">
        <title>An alternative strategy for trypanosome survival in the mammalian bloodstream revealed through genome and transcriptome analysis of the ubiquitous bovine parasite Trypanosoma (Megatrypanum) theileri.</title>
        <authorList>
            <person name="Kelly S."/>
            <person name="Ivens A."/>
            <person name="Mott A."/>
            <person name="O'Neill E."/>
            <person name="Emms D."/>
            <person name="Macleod O."/>
            <person name="Voorheis P."/>
            <person name="Matthews J."/>
            <person name="Matthews K."/>
            <person name="Carrington M."/>
        </authorList>
    </citation>
    <scope>NUCLEOTIDE SEQUENCE [LARGE SCALE GENOMIC DNA]</scope>
    <source>
        <strain evidence="3">Edinburgh</strain>
    </source>
</reference>